<reference evidence="1 2" key="1">
    <citation type="journal article" date="2013" name="Genome Announc.">
        <title>Complete Genome Sequence of Mycobacterium massiliense Clinical Strain Asan 50594, Belonging to the Type II Genotype.</title>
        <authorList>
            <person name="Kim B.J."/>
            <person name="Kim B.R."/>
            <person name="Hong S.H."/>
            <person name="Seok S.H."/>
            <person name="Kook Y.H."/>
            <person name="Kim B.J."/>
        </authorList>
    </citation>
    <scope>NUCLEOTIDE SEQUENCE [LARGE SCALE GENOMIC DNA]</scope>
    <source>
        <strain evidence="1 2">50594</strain>
    </source>
</reference>
<organism evidence="1 2">
    <name type="scientific">Mycobacteroides abscessus subsp. bolletii 50594</name>
    <dbReference type="NCBI Taxonomy" id="1303024"/>
    <lineage>
        <taxon>Bacteria</taxon>
        <taxon>Bacillati</taxon>
        <taxon>Actinomycetota</taxon>
        <taxon>Actinomycetes</taxon>
        <taxon>Mycobacteriales</taxon>
        <taxon>Mycobacteriaceae</taxon>
        <taxon>Mycobacteroides</taxon>
        <taxon>Mycobacteroides abscessus</taxon>
    </lineage>
</organism>
<dbReference type="KEGG" id="mabb:MASS_1p0149"/>
<geneLocation type="plasmid" evidence="1 2">
    <name>1</name>
</geneLocation>
<dbReference type="RefSeq" id="WP_016343922.1">
    <property type="nucleotide sequence ID" value="NC_021278.1"/>
</dbReference>
<dbReference type="InterPro" id="IPR011664">
    <property type="entry name" value="Abi_system_AbiD/AbiF-like"/>
</dbReference>
<dbReference type="EMBL" id="CP004375">
    <property type="protein sequence ID" value="AGM31709.1"/>
    <property type="molecule type" value="Genomic_DNA"/>
</dbReference>
<evidence type="ECO:0000313" key="1">
    <source>
        <dbReference type="EMBL" id="AGM31709.1"/>
    </source>
</evidence>
<name>A0AB33AIQ1_9MYCO</name>
<dbReference type="Pfam" id="PF07751">
    <property type="entry name" value="Abi_2"/>
    <property type="match status" value="1"/>
</dbReference>
<proteinExistence type="predicted"/>
<gene>
    <name evidence="1" type="ORF">MASS_1p0149</name>
</gene>
<keyword evidence="1" id="KW-0614">Plasmid</keyword>
<accession>A0AB33AIQ1</accession>
<protein>
    <submittedName>
        <fullName evidence="1">Abi-like protein</fullName>
    </submittedName>
</protein>
<dbReference type="Proteomes" id="UP000013961">
    <property type="component" value="Plasmid 1"/>
</dbReference>
<evidence type="ECO:0000313" key="2">
    <source>
        <dbReference type="Proteomes" id="UP000013961"/>
    </source>
</evidence>
<sequence>MDAHELPLEELISPARYQRYRAAARGDTARAARLYMWNCDLSAAYWPSIALVEVAIRNAIDSQLCSHLGVTREHGWHPEVLADRPRIHLTNKELDKVKKSIDAFDRKNNPAGQPRVEPTGGDIVADLSLGFWVSLVGEGLPRQHANVYDYFTKLWRPFLYKAFPHYGPGMTSAGPLRNHLRTFELLRNRIAHHEHIFTLSPNHHLDNIIALAGFIDPALAEYIRGNQQVTAVANRYRSFVLQESPDQESPDLGDPPPDQE</sequence>
<dbReference type="AlphaFoldDB" id="A0AB33AIQ1"/>